<reference evidence="6" key="1">
    <citation type="submission" date="2016-11" db="EMBL/GenBank/DDBJ databases">
        <authorList>
            <person name="Varghese N."/>
            <person name="Submissions S."/>
        </authorList>
    </citation>
    <scope>NUCLEOTIDE SEQUENCE [LARGE SCALE GENOMIC DNA]</scope>
    <source>
        <strain evidence="6">DSM 100572</strain>
    </source>
</reference>
<dbReference type="GO" id="GO:0003887">
    <property type="term" value="F:DNA-directed DNA polymerase activity"/>
    <property type="evidence" value="ECO:0007669"/>
    <property type="project" value="InterPro"/>
</dbReference>
<dbReference type="InterPro" id="IPR012337">
    <property type="entry name" value="RNaseH-like_sf"/>
</dbReference>
<dbReference type="GO" id="GO:0006260">
    <property type="term" value="P:DNA replication"/>
    <property type="evidence" value="ECO:0007669"/>
    <property type="project" value="InterPro"/>
</dbReference>
<evidence type="ECO:0000256" key="2">
    <source>
        <dbReference type="ARBA" id="ARBA00022801"/>
    </source>
</evidence>
<dbReference type="Gene3D" id="3.30.420.10">
    <property type="entry name" value="Ribonuclease H-like superfamily/Ribonuclease H"/>
    <property type="match status" value="1"/>
</dbReference>
<keyword evidence="2" id="KW-0378">Hydrolase</keyword>
<dbReference type="OrthoDB" id="9803913at2"/>
<dbReference type="Proteomes" id="UP000184109">
    <property type="component" value="Unassembled WGS sequence"/>
</dbReference>
<dbReference type="Pfam" id="PF00929">
    <property type="entry name" value="RNase_T"/>
    <property type="match status" value="1"/>
</dbReference>
<keyword evidence="1" id="KW-0540">Nuclease</keyword>
<dbReference type="EMBL" id="FQXQ01000001">
    <property type="protein sequence ID" value="SHH33113.1"/>
    <property type="molecule type" value="Genomic_DNA"/>
</dbReference>
<dbReference type="PANTHER" id="PTHR30231">
    <property type="entry name" value="DNA POLYMERASE III SUBUNIT EPSILON"/>
    <property type="match status" value="1"/>
</dbReference>
<dbReference type="InterPro" id="IPR006054">
    <property type="entry name" value="DnaQ"/>
</dbReference>
<organism evidence="5 6">
    <name type="scientific">Wenyingzhuangia marina</name>
    <dbReference type="NCBI Taxonomy" id="1195760"/>
    <lineage>
        <taxon>Bacteria</taxon>
        <taxon>Pseudomonadati</taxon>
        <taxon>Bacteroidota</taxon>
        <taxon>Flavobacteriia</taxon>
        <taxon>Flavobacteriales</taxon>
        <taxon>Flavobacteriaceae</taxon>
        <taxon>Wenyingzhuangia</taxon>
    </lineage>
</organism>
<dbReference type="GO" id="GO:0008408">
    <property type="term" value="F:3'-5' exonuclease activity"/>
    <property type="evidence" value="ECO:0007669"/>
    <property type="project" value="TreeGrafter"/>
</dbReference>
<dbReference type="AlphaFoldDB" id="A0A1M5S568"/>
<dbReference type="NCBIfam" id="TIGR00573">
    <property type="entry name" value="dnaq"/>
    <property type="match status" value="1"/>
</dbReference>
<dbReference type="InterPro" id="IPR036397">
    <property type="entry name" value="RNaseH_sf"/>
</dbReference>
<dbReference type="GO" id="GO:0003677">
    <property type="term" value="F:DNA binding"/>
    <property type="evidence" value="ECO:0007669"/>
    <property type="project" value="InterPro"/>
</dbReference>
<dbReference type="CDD" id="cd06127">
    <property type="entry name" value="DEDDh"/>
    <property type="match status" value="1"/>
</dbReference>
<dbReference type="STRING" id="1195760.SAMN05444281_0112"/>
<evidence type="ECO:0000313" key="5">
    <source>
        <dbReference type="EMBL" id="SHH33113.1"/>
    </source>
</evidence>
<dbReference type="PANTHER" id="PTHR30231:SF4">
    <property type="entry name" value="PROTEIN NEN2"/>
    <property type="match status" value="1"/>
</dbReference>
<gene>
    <name evidence="5" type="ORF">SAMN05444281_0112</name>
</gene>
<evidence type="ECO:0000313" key="6">
    <source>
        <dbReference type="Proteomes" id="UP000184109"/>
    </source>
</evidence>
<proteinExistence type="predicted"/>
<name>A0A1M5S568_9FLAO</name>
<evidence type="ECO:0000259" key="4">
    <source>
        <dbReference type="SMART" id="SM00479"/>
    </source>
</evidence>
<evidence type="ECO:0000256" key="1">
    <source>
        <dbReference type="ARBA" id="ARBA00022722"/>
    </source>
</evidence>
<evidence type="ECO:0000256" key="3">
    <source>
        <dbReference type="ARBA" id="ARBA00022839"/>
    </source>
</evidence>
<keyword evidence="3" id="KW-0269">Exonuclease</keyword>
<dbReference type="RefSeq" id="WP_073117734.1">
    <property type="nucleotide sequence ID" value="NZ_BMEN01000005.1"/>
</dbReference>
<dbReference type="SMART" id="SM00479">
    <property type="entry name" value="EXOIII"/>
    <property type="match status" value="1"/>
</dbReference>
<feature type="domain" description="Exonuclease" evidence="4">
    <location>
        <begin position="41"/>
        <end position="214"/>
    </location>
</feature>
<dbReference type="InterPro" id="IPR013520">
    <property type="entry name" value="Ribonucl_H"/>
</dbReference>
<dbReference type="SUPFAM" id="SSF53098">
    <property type="entry name" value="Ribonuclease H-like"/>
    <property type="match status" value="1"/>
</dbReference>
<protein>
    <submittedName>
        <fullName evidence="5">DNA polymerase-3 subunit epsilon</fullName>
    </submittedName>
</protein>
<dbReference type="GO" id="GO:0005829">
    <property type="term" value="C:cytosol"/>
    <property type="evidence" value="ECO:0007669"/>
    <property type="project" value="TreeGrafter"/>
</dbReference>
<accession>A0A1M5S568</accession>
<sequence length="231" mass="26751">MWNYIKKNIAYFLKKRHQPDYWKNYAESLKNIPTKSIEESKFVVFDCETSGLNPKEDRILSMGAVTIRGNTIDIKDNFEVYLEQDIFNRESVAIHGLLKKGKLKKVSEEQAIKNFLVYIEGAILVGHHISFDVACVNYALKRMGLPKLKNKVLDTGVLFKKTKHQLYAEAFTKVFSLDEVCDELKVKKKDRHTASGDAYITAIVFFKILGRLNRNNDLTLKELFFTPKMIY</sequence>
<keyword evidence="6" id="KW-1185">Reference proteome</keyword>